<dbReference type="InterPro" id="IPR013563">
    <property type="entry name" value="Oligopep_ABC_C"/>
</dbReference>
<proteinExistence type="inferred from homology"/>
<dbReference type="NCBIfam" id="NF008453">
    <property type="entry name" value="PRK11308.1"/>
    <property type="match status" value="2"/>
</dbReference>
<dbReference type="NCBIfam" id="NF007739">
    <property type="entry name" value="PRK10419.1"/>
    <property type="match status" value="2"/>
</dbReference>
<keyword evidence="3" id="KW-0547">Nucleotide-binding</keyword>
<dbReference type="SUPFAM" id="SSF52540">
    <property type="entry name" value="P-loop containing nucleoside triphosphate hydrolases"/>
    <property type="match status" value="2"/>
</dbReference>
<dbReference type="PROSITE" id="PS50893">
    <property type="entry name" value="ABC_TRANSPORTER_2"/>
    <property type="match status" value="2"/>
</dbReference>
<keyword evidence="2" id="KW-0813">Transport</keyword>
<evidence type="ECO:0000313" key="6">
    <source>
        <dbReference type="EMBL" id="GAA4308997.1"/>
    </source>
</evidence>
<dbReference type="InterPro" id="IPR003439">
    <property type="entry name" value="ABC_transporter-like_ATP-bd"/>
</dbReference>
<feature type="domain" description="ABC transporter" evidence="5">
    <location>
        <begin position="316"/>
        <end position="567"/>
    </location>
</feature>
<evidence type="ECO:0000256" key="4">
    <source>
        <dbReference type="ARBA" id="ARBA00022840"/>
    </source>
</evidence>
<dbReference type="PROSITE" id="PS00211">
    <property type="entry name" value="ABC_TRANSPORTER_1"/>
    <property type="match status" value="2"/>
</dbReference>
<organism evidence="6 7">
    <name type="scientific">Nibribacter koreensis</name>
    <dbReference type="NCBI Taxonomy" id="1084519"/>
    <lineage>
        <taxon>Bacteria</taxon>
        <taxon>Pseudomonadati</taxon>
        <taxon>Bacteroidota</taxon>
        <taxon>Cytophagia</taxon>
        <taxon>Cytophagales</taxon>
        <taxon>Hymenobacteraceae</taxon>
        <taxon>Nibribacter</taxon>
    </lineage>
</organism>
<accession>A0ABP8FQR2</accession>
<reference evidence="7" key="1">
    <citation type="journal article" date="2019" name="Int. J. Syst. Evol. Microbiol.">
        <title>The Global Catalogue of Microorganisms (GCM) 10K type strain sequencing project: providing services to taxonomists for standard genome sequencing and annotation.</title>
        <authorList>
            <consortium name="The Broad Institute Genomics Platform"/>
            <consortium name="The Broad Institute Genome Sequencing Center for Infectious Disease"/>
            <person name="Wu L."/>
            <person name="Ma J."/>
        </authorList>
    </citation>
    <scope>NUCLEOTIDE SEQUENCE [LARGE SCALE GENOMIC DNA]</scope>
    <source>
        <strain evidence="7">JCM 17917</strain>
    </source>
</reference>
<evidence type="ECO:0000256" key="3">
    <source>
        <dbReference type="ARBA" id="ARBA00022741"/>
    </source>
</evidence>
<dbReference type="InterPro" id="IPR027417">
    <property type="entry name" value="P-loop_NTPase"/>
</dbReference>
<sequence>MQDSSPLLTVNGLEIEFSTAGVHTKAVAGIDFTLQRGEVLAIVGETGSGKTATSLALLQLLNTPSARIINGQAIFQSEQLGEVDLLRLKEKELQKIRGREISMIFQEPMSSLNPVMRCGKQVAEALLIHFPISKKEAMHRTIALFELVQLPDPAKKFNAYPHELSGGQKQRVMIAMALACNPSILIADEPTTALDVTVQAAILDLLRDICLKRHMSMLFITHDLGVVAEMADRVLVMYQGKVVEQGTVLDILTNPQHPYTQGLLACRPSLHTQAKVLPTVADFMKEKHTAEYVDNKHKQEAPTSTPIVNKNKEPLIQVENLQVYLPVRRSIFLQPKEVVKAVDGVSFEIYPGETVALVGESGCGKTTLGRALLRLVEPTNGNVLLDGIAWKNLSSKELRKRRKDFQIIFQDPFSALNPHMAIGDAIMEPMKVHGVLKSRQEREQRVLELLQTVNLLPEHIHRYPHQFSGGQLQRINIARAVALQPKCIICDEAVSSLDVSVQAQVLNLLNRLKREFNITYLFITHDLAVARFMADRIFVMHQGQIVEQGPAQQIFESPQHPYTHTLLQSIPKGDVNDILTAQEKRKALKASIDE</sequence>
<dbReference type="Gene3D" id="3.40.50.300">
    <property type="entry name" value="P-loop containing nucleotide triphosphate hydrolases"/>
    <property type="match status" value="2"/>
</dbReference>
<dbReference type="EMBL" id="BAABGX010000002">
    <property type="protein sequence ID" value="GAA4308997.1"/>
    <property type="molecule type" value="Genomic_DNA"/>
</dbReference>
<comment type="caution">
    <text evidence="6">The sequence shown here is derived from an EMBL/GenBank/DDBJ whole genome shotgun (WGS) entry which is preliminary data.</text>
</comment>
<dbReference type="Proteomes" id="UP001501844">
    <property type="component" value="Unassembled WGS sequence"/>
</dbReference>
<evidence type="ECO:0000259" key="5">
    <source>
        <dbReference type="PROSITE" id="PS50893"/>
    </source>
</evidence>
<keyword evidence="7" id="KW-1185">Reference proteome</keyword>
<evidence type="ECO:0000313" key="7">
    <source>
        <dbReference type="Proteomes" id="UP001501844"/>
    </source>
</evidence>
<dbReference type="PANTHER" id="PTHR43776">
    <property type="entry name" value="TRANSPORT ATP-BINDING PROTEIN"/>
    <property type="match status" value="1"/>
</dbReference>
<gene>
    <name evidence="6" type="ORF">GCM10023183_25940</name>
</gene>
<name>A0ABP8FQR2_9BACT</name>
<dbReference type="InterPro" id="IPR050319">
    <property type="entry name" value="ABC_transp_ATP-bind"/>
</dbReference>
<keyword evidence="4 6" id="KW-0067">ATP-binding</keyword>
<dbReference type="InterPro" id="IPR017871">
    <property type="entry name" value="ABC_transporter-like_CS"/>
</dbReference>
<evidence type="ECO:0000256" key="2">
    <source>
        <dbReference type="ARBA" id="ARBA00022448"/>
    </source>
</evidence>
<dbReference type="SMART" id="SM00382">
    <property type="entry name" value="AAA"/>
    <property type="match status" value="2"/>
</dbReference>
<comment type="similarity">
    <text evidence="1">Belongs to the ABC transporter superfamily.</text>
</comment>
<dbReference type="Pfam" id="PF00005">
    <property type="entry name" value="ABC_tran"/>
    <property type="match status" value="2"/>
</dbReference>
<dbReference type="RefSeq" id="WP_345166823.1">
    <property type="nucleotide sequence ID" value="NZ_BAABGX010000002.1"/>
</dbReference>
<dbReference type="InterPro" id="IPR003593">
    <property type="entry name" value="AAA+_ATPase"/>
</dbReference>
<dbReference type="Pfam" id="PF08352">
    <property type="entry name" value="oligo_HPY"/>
    <property type="match status" value="2"/>
</dbReference>
<protein>
    <submittedName>
        <fullName evidence="6">ABC transporter ATP-binding protein</fullName>
    </submittedName>
</protein>
<dbReference type="CDD" id="cd03257">
    <property type="entry name" value="ABC_NikE_OppD_transporters"/>
    <property type="match status" value="2"/>
</dbReference>
<evidence type="ECO:0000256" key="1">
    <source>
        <dbReference type="ARBA" id="ARBA00005417"/>
    </source>
</evidence>
<feature type="domain" description="ABC transporter" evidence="5">
    <location>
        <begin position="10"/>
        <end position="264"/>
    </location>
</feature>
<dbReference type="PANTHER" id="PTHR43776:SF7">
    <property type="entry name" value="D,D-DIPEPTIDE TRANSPORT ATP-BINDING PROTEIN DDPF-RELATED"/>
    <property type="match status" value="1"/>
</dbReference>
<dbReference type="GO" id="GO:0005524">
    <property type="term" value="F:ATP binding"/>
    <property type="evidence" value="ECO:0007669"/>
    <property type="project" value="UniProtKB-KW"/>
</dbReference>